<dbReference type="SUPFAM" id="SSF54001">
    <property type="entry name" value="Cysteine proteinases"/>
    <property type="match status" value="1"/>
</dbReference>
<dbReference type="GO" id="GO:0061578">
    <property type="term" value="F:K63-linked deubiquitinase activity"/>
    <property type="evidence" value="ECO:0007669"/>
    <property type="project" value="TreeGrafter"/>
</dbReference>
<accession>A0A183TAF1</accession>
<reference evidence="11 12" key="2">
    <citation type="submission" date="2018-11" db="EMBL/GenBank/DDBJ databases">
        <authorList>
            <consortium name="Pathogen Informatics"/>
        </authorList>
    </citation>
    <scope>NUCLEOTIDE SEQUENCE [LARGE SCALE GENOMIC DNA]</scope>
    <source>
        <strain evidence="11 12">NST_G2</strain>
    </source>
</reference>
<evidence type="ECO:0000256" key="7">
    <source>
        <dbReference type="ARBA" id="ARBA00033460"/>
    </source>
</evidence>
<proteinExistence type="inferred from homology"/>
<dbReference type="EC" id="3.4.19.12" evidence="3"/>
<dbReference type="Gene3D" id="3.90.70.80">
    <property type="match status" value="1"/>
</dbReference>
<feature type="domain" description="OTU" evidence="10">
    <location>
        <begin position="173"/>
        <end position="290"/>
    </location>
</feature>
<dbReference type="GO" id="GO:0004843">
    <property type="term" value="F:cysteine-type deubiquitinase activity"/>
    <property type="evidence" value="ECO:0007669"/>
    <property type="project" value="UniProtKB-EC"/>
</dbReference>
<evidence type="ECO:0000256" key="5">
    <source>
        <dbReference type="ARBA" id="ARBA00022786"/>
    </source>
</evidence>
<dbReference type="GO" id="GO:0006508">
    <property type="term" value="P:proteolysis"/>
    <property type="evidence" value="ECO:0007669"/>
    <property type="project" value="UniProtKB-KW"/>
</dbReference>
<keyword evidence="9" id="KW-0812">Transmembrane</keyword>
<feature type="region of interest" description="Disordered" evidence="8">
    <location>
        <begin position="62"/>
        <end position="90"/>
    </location>
</feature>
<keyword evidence="5" id="KW-0833">Ubl conjugation pathway</keyword>
<dbReference type="OrthoDB" id="409956at2759"/>
<feature type="compositionally biased region" description="Polar residues" evidence="8">
    <location>
        <begin position="75"/>
        <end position="88"/>
    </location>
</feature>
<organism evidence="13">
    <name type="scientific">Schistocephalus solidus</name>
    <name type="common">Tapeworm</name>
    <dbReference type="NCBI Taxonomy" id="70667"/>
    <lineage>
        <taxon>Eukaryota</taxon>
        <taxon>Metazoa</taxon>
        <taxon>Spiralia</taxon>
        <taxon>Lophotrochozoa</taxon>
        <taxon>Platyhelminthes</taxon>
        <taxon>Cestoda</taxon>
        <taxon>Eucestoda</taxon>
        <taxon>Diphyllobothriidea</taxon>
        <taxon>Diphyllobothriidae</taxon>
        <taxon>Schistocephalus</taxon>
    </lineage>
</organism>
<dbReference type="Pfam" id="PF02338">
    <property type="entry name" value="OTU"/>
    <property type="match status" value="1"/>
</dbReference>
<dbReference type="PANTHER" id="PTHR12419">
    <property type="entry name" value="OTU DOMAIN CONTAINING PROTEIN"/>
    <property type="match status" value="1"/>
</dbReference>
<dbReference type="InterPro" id="IPR003323">
    <property type="entry name" value="OTU_dom"/>
</dbReference>
<keyword evidence="4" id="KW-0645">Protease</keyword>
<dbReference type="PROSITE" id="PS50802">
    <property type="entry name" value="OTU"/>
    <property type="match status" value="1"/>
</dbReference>
<evidence type="ECO:0000256" key="2">
    <source>
        <dbReference type="ARBA" id="ARBA00010407"/>
    </source>
</evidence>
<keyword evidence="9" id="KW-1133">Transmembrane helix</keyword>
<keyword evidence="6" id="KW-0378">Hydrolase</keyword>
<comment type="similarity">
    <text evidence="2">Belongs to the peptidase C85 family.</text>
</comment>
<feature type="transmembrane region" description="Helical" evidence="9">
    <location>
        <begin position="373"/>
        <end position="393"/>
    </location>
</feature>
<keyword evidence="12" id="KW-1185">Reference proteome</keyword>
<evidence type="ECO:0000256" key="4">
    <source>
        <dbReference type="ARBA" id="ARBA00022670"/>
    </source>
</evidence>
<dbReference type="CDD" id="cd22752">
    <property type="entry name" value="OTU_OTUD5-like"/>
    <property type="match status" value="1"/>
</dbReference>
<dbReference type="WBParaSite" id="SSLN_0001395301-mRNA-1">
    <property type="protein sequence ID" value="SSLN_0001395301-mRNA-1"/>
    <property type="gene ID" value="SSLN_0001395301"/>
</dbReference>
<evidence type="ECO:0000256" key="8">
    <source>
        <dbReference type="SAM" id="MobiDB-lite"/>
    </source>
</evidence>
<dbReference type="InterPro" id="IPR038765">
    <property type="entry name" value="Papain-like_cys_pep_sf"/>
</dbReference>
<dbReference type="STRING" id="70667.A0A183TAF1"/>
<dbReference type="PANTHER" id="PTHR12419:SF4">
    <property type="entry name" value="OTU DOMAIN-CONTAINING PROTEIN 5"/>
    <property type="match status" value="1"/>
</dbReference>
<comment type="catalytic activity">
    <reaction evidence="1">
        <text>Thiol-dependent hydrolysis of ester, thioester, amide, peptide and isopeptide bonds formed by the C-terminal Gly of ubiquitin (a 76-residue protein attached to proteins as an intracellular targeting signal).</text>
        <dbReference type="EC" id="3.4.19.12"/>
    </reaction>
</comment>
<evidence type="ECO:0000313" key="11">
    <source>
        <dbReference type="EMBL" id="VDL99834.1"/>
    </source>
</evidence>
<dbReference type="EMBL" id="UYSU01038091">
    <property type="protein sequence ID" value="VDL99834.1"/>
    <property type="molecule type" value="Genomic_DNA"/>
</dbReference>
<dbReference type="Proteomes" id="UP000275846">
    <property type="component" value="Unassembled WGS sequence"/>
</dbReference>
<evidence type="ECO:0000313" key="13">
    <source>
        <dbReference type="WBParaSite" id="SSLN_0001395301-mRNA-1"/>
    </source>
</evidence>
<name>A0A183TAF1_SCHSO</name>
<evidence type="ECO:0000256" key="1">
    <source>
        <dbReference type="ARBA" id="ARBA00000707"/>
    </source>
</evidence>
<dbReference type="AlphaFoldDB" id="A0A183TAF1"/>
<evidence type="ECO:0000259" key="10">
    <source>
        <dbReference type="PROSITE" id="PS50802"/>
    </source>
</evidence>
<gene>
    <name evidence="11" type="ORF">SSLN_LOCUS13449</name>
</gene>
<evidence type="ECO:0000256" key="6">
    <source>
        <dbReference type="ARBA" id="ARBA00022801"/>
    </source>
</evidence>
<evidence type="ECO:0000313" key="12">
    <source>
        <dbReference type="Proteomes" id="UP000275846"/>
    </source>
</evidence>
<sequence length="408" mass="47238">MKQIKRNGGLHVMVFRGAIETDSDVNSASEVSSGSSEDELEDLIDNILDNLVVYQSSAQRMTIKNKNRKERPKQEQTASTSNETSFPFTYQGYGYQGTHERPQSSTRNHGRISWPHGAGSLGPEAFSYSSYAEAETSHILQPSNYIKPSLKRQWSPSTEDNGLEQLLKEKKGWKIVHVRGDGACLFRSVCRRLYGKFFRFTFYDLKVKNREHFSQYVTEDFDRYLQRKRHPNCYGNHLEIQAISELYNRPVEIYHNSASPINVFHAEYSHEIPLRLGYYGRTHYNSIIDPCKPSFGQGLGMPNYQPGQDLVKQALNESEASELEEAMLRDKLAESETKELEACITDHVLRESYYEHWKSCFDIPVRYYFSRPFLALPLIPPFSCIILLTYFILAMDKPYNRFSWHLSI</sequence>
<evidence type="ECO:0000256" key="3">
    <source>
        <dbReference type="ARBA" id="ARBA00012759"/>
    </source>
</evidence>
<dbReference type="GO" id="GO:0016579">
    <property type="term" value="P:protein deubiquitination"/>
    <property type="evidence" value="ECO:0007669"/>
    <property type="project" value="TreeGrafter"/>
</dbReference>
<dbReference type="InterPro" id="IPR050704">
    <property type="entry name" value="Peptidase_C85-like"/>
</dbReference>
<keyword evidence="9" id="KW-0472">Membrane</keyword>
<reference evidence="13" key="1">
    <citation type="submission" date="2016-06" db="UniProtKB">
        <authorList>
            <consortium name="WormBaseParasite"/>
        </authorList>
    </citation>
    <scope>IDENTIFICATION</scope>
</reference>
<protein>
    <recommendedName>
        <fullName evidence="3">ubiquitinyl hydrolase 1</fullName>
        <ecNumber evidence="3">3.4.19.12</ecNumber>
    </recommendedName>
    <alternativeName>
        <fullName evidence="7">Deubiquitinating enzyme A</fullName>
    </alternativeName>
</protein>
<evidence type="ECO:0000256" key="9">
    <source>
        <dbReference type="SAM" id="Phobius"/>
    </source>
</evidence>